<feature type="compositionally biased region" description="Polar residues" evidence="1">
    <location>
        <begin position="147"/>
        <end position="163"/>
    </location>
</feature>
<organism evidence="2 3">
    <name type="scientific">Diaporthe eres</name>
    <name type="common">Phomopsis oblonga</name>
    <dbReference type="NCBI Taxonomy" id="83184"/>
    <lineage>
        <taxon>Eukaryota</taxon>
        <taxon>Fungi</taxon>
        <taxon>Dikarya</taxon>
        <taxon>Ascomycota</taxon>
        <taxon>Pezizomycotina</taxon>
        <taxon>Sordariomycetes</taxon>
        <taxon>Sordariomycetidae</taxon>
        <taxon>Diaporthales</taxon>
        <taxon>Diaporthaceae</taxon>
        <taxon>Diaporthe</taxon>
        <taxon>Diaporthe eres species complex</taxon>
    </lineage>
</organism>
<protein>
    <submittedName>
        <fullName evidence="2">Uncharacterized protein</fullName>
    </submittedName>
</protein>
<gene>
    <name evidence="2" type="ORF">SLS63_004955</name>
</gene>
<evidence type="ECO:0000256" key="1">
    <source>
        <dbReference type="SAM" id="MobiDB-lite"/>
    </source>
</evidence>
<keyword evidence="3" id="KW-1185">Reference proteome</keyword>
<reference evidence="2 3" key="1">
    <citation type="submission" date="2024-02" db="EMBL/GenBank/DDBJ databases">
        <title>De novo assembly and annotation of 12 fungi associated with fruit tree decline syndrome in Ontario, Canada.</title>
        <authorList>
            <person name="Sulman M."/>
            <person name="Ellouze W."/>
            <person name="Ilyukhin E."/>
        </authorList>
    </citation>
    <scope>NUCLEOTIDE SEQUENCE [LARGE SCALE GENOMIC DNA]</scope>
    <source>
        <strain evidence="2 3">M169</strain>
    </source>
</reference>
<name>A0ABR1PCL9_DIAER</name>
<dbReference type="EMBL" id="JAKNSF020000019">
    <property type="protein sequence ID" value="KAK7732700.1"/>
    <property type="molecule type" value="Genomic_DNA"/>
</dbReference>
<accession>A0ABR1PCL9</accession>
<feature type="compositionally biased region" description="Basic and acidic residues" evidence="1">
    <location>
        <begin position="108"/>
        <end position="144"/>
    </location>
</feature>
<sequence>MVTFGTLKTAALRAQDHPHDEENPRPLFRKTTAVEWPVDNTSIVRILPLRTQILDDHIKRRILGAASEPEDSRLWWLDLWLWLGTFFGPRREDMVVVIASLASAAAKAENKKAEAEKRKVEAEKKKAEIEQKKREKEGEAERKQRTQPKIGSFSTKQPSTSVPKESRGRLDLPVGDGSPSPAAQDRNEYQCITQEFFIKENVTLASNKFALGPGSQGDG</sequence>
<evidence type="ECO:0000313" key="3">
    <source>
        <dbReference type="Proteomes" id="UP001430848"/>
    </source>
</evidence>
<dbReference type="Proteomes" id="UP001430848">
    <property type="component" value="Unassembled WGS sequence"/>
</dbReference>
<comment type="caution">
    <text evidence="2">The sequence shown here is derived from an EMBL/GenBank/DDBJ whole genome shotgun (WGS) entry which is preliminary data.</text>
</comment>
<proteinExistence type="predicted"/>
<evidence type="ECO:0000313" key="2">
    <source>
        <dbReference type="EMBL" id="KAK7732700.1"/>
    </source>
</evidence>
<feature type="region of interest" description="Disordered" evidence="1">
    <location>
        <begin position="108"/>
        <end position="188"/>
    </location>
</feature>